<dbReference type="PANTHER" id="PTHR31973:SF171">
    <property type="entry name" value="OS12G0597300 PROTEIN"/>
    <property type="match status" value="1"/>
</dbReference>
<name>A0ABD2ZF50_9GENT</name>
<keyword evidence="1" id="KW-0862">Zinc</keyword>
<accession>A0ABD2ZF50</accession>
<proteinExistence type="predicted"/>
<dbReference type="GO" id="GO:0008270">
    <property type="term" value="F:zinc ion binding"/>
    <property type="evidence" value="ECO:0007669"/>
    <property type="project" value="UniProtKB-KW"/>
</dbReference>
<protein>
    <recommendedName>
        <fullName evidence="2">SWIM-type domain-containing protein</fullName>
    </recommendedName>
</protein>
<gene>
    <name evidence="3" type="ORF">ACH5RR_020248</name>
</gene>
<reference evidence="3 4" key="1">
    <citation type="submission" date="2024-11" db="EMBL/GenBank/DDBJ databases">
        <title>A near-complete genome assembly of Cinchona calisaya.</title>
        <authorList>
            <person name="Lian D.C."/>
            <person name="Zhao X.W."/>
            <person name="Wei L."/>
        </authorList>
    </citation>
    <scope>NUCLEOTIDE SEQUENCE [LARGE SCALE GENOMIC DNA]</scope>
    <source>
        <tissue evidence="3">Nenye</tissue>
    </source>
</reference>
<dbReference type="Proteomes" id="UP001630127">
    <property type="component" value="Unassembled WGS sequence"/>
</dbReference>
<dbReference type="PANTHER" id="PTHR31973">
    <property type="entry name" value="POLYPROTEIN, PUTATIVE-RELATED"/>
    <property type="match status" value="1"/>
</dbReference>
<dbReference type="InterPro" id="IPR007527">
    <property type="entry name" value="Znf_SWIM"/>
</dbReference>
<sequence>MRRLTILSERQKSITGAVEANFPIAFHGFCLRHLSESFRKEFNNTMLVNILWEAANAHTVDDFDNRIRDIVQISQEAANVAESLNSWILEASARPLIQMLECICRQLMTWFVERREASTERTSVLVPHVERFVLEAVERGRTYQVLRGNEAEFEVISHEGTNMVDIRNRCCSCRGWQLYSLPCAHAHSATTPSESVENQQFAYSFIVYLQYADFIRRRPFVRRPYICLHHFTQNMRKDVKDIPSLPAMAAQLFIDPPHLEAEVSHGGDFYVSSKFCLAKSIQIGKICMCCTISSMVKQLESRLAR</sequence>
<feature type="domain" description="SWIM-type" evidence="2">
    <location>
        <begin position="153"/>
        <end position="194"/>
    </location>
</feature>
<evidence type="ECO:0000313" key="4">
    <source>
        <dbReference type="Proteomes" id="UP001630127"/>
    </source>
</evidence>
<evidence type="ECO:0000256" key="1">
    <source>
        <dbReference type="PROSITE-ProRule" id="PRU00325"/>
    </source>
</evidence>
<organism evidence="3 4">
    <name type="scientific">Cinchona calisaya</name>
    <dbReference type="NCBI Taxonomy" id="153742"/>
    <lineage>
        <taxon>Eukaryota</taxon>
        <taxon>Viridiplantae</taxon>
        <taxon>Streptophyta</taxon>
        <taxon>Embryophyta</taxon>
        <taxon>Tracheophyta</taxon>
        <taxon>Spermatophyta</taxon>
        <taxon>Magnoliopsida</taxon>
        <taxon>eudicotyledons</taxon>
        <taxon>Gunneridae</taxon>
        <taxon>Pentapetalae</taxon>
        <taxon>asterids</taxon>
        <taxon>lamiids</taxon>
        <taxon>Gentianales</taxon>
        <taxon>Rubiaceae</taxon>
        <taxon>Cinchonoideae</taxon>
        <taxon>Cinchoneae</taxon>
        <taxon>Cinchona</taxon>
    </lineage>
</organism>
<dbReference type="Pfam" id="PF04434">
    <property type="entry name" value="SWIM"/>
    <property type="match status" value="1"/>
</dbReference>
<dbReference type="EMBL" id="JBJUIK010000009">
    <property type="protein sequence ID" value="KAL3517659.1"/>
    <property type="molecule type" value="Genomic_DNA"/>
</dbReference>
<evidence type="ECO:0000313" key="3">
    <source>
        <dbReference type="EMBL" id="KAL3517659.1"/>
    </source>
</evidence>
<comment type="caution">
    <text evidence="3">The sequence shown here is derived from an EMBL/GenBank/DDBJ whole genome shotgun (WGS) entry which is preliminary data.</text>
</comment>
<keyword evidence="1" id="KW-0479">Metal-binding</keyword>
<keyword evidence="4" id="KW-1185">Reference proteome</keyword>
<evidence type="ECO:0000259" key="2">
    <source>
        <dbReference type="PROSITE" id="PS50966"/>
    </source>
</evidence>
<dbReference type="PROSITE" id="PS50966">
    <property type="entry name" value="ZF_SWIM"/>
    <property type="match status" value="1"/>
</dbReference>
<keyword evidence="1" id="KW-0863">Zinc-finger</keyword>
<dbReference type="AlphaFoldDB" id="A0ABD2ZF50"/>